<keyword evidence="1" id="KW-1133">Transmembrane helix</keyword>
<keyword evidence="1" id="KW-0812">Transmembrane</keyword>
<dbReference type="Proteomes" id="UP001370490">
    <property type="component" value="Unassembled WGS sequence"/>
</dbReference>
<protein>
    <recommendedName>
        <fullName evidence="4">Transmembrane protein</fullName>
    </recommendedName>
</protein>
<feature type="transmembrane region" description="Helical" evidence="1">
    <location>
        <begin position="74"/>
        <end position="96"/>
    </location>
</feature>
<dbReference type="AlphaFoldDB" id="A0AAN8VXP0"/>
<reference evidence="2 3" key="1">
    <citation type="submission" date="2023-12" db="EMBL/GenBank/DDBJ databases">
        <title>A high-quality genome assembly for Dillenia turbinata (Dilleniales).</title>
        <authorList>
            <person name="Chanderbali A."/>
        </authorList>
    </citation>
    <scope>NUCLEOTIDE SEQUENCE [LARGE SCALE GENOMIC DNA]</scope>
    <source>
        <strain evidence="2">LSX21</strain>
        <tissue evidence="2">Leaf</tissue>
    </source>
</reference>
<keyword evidence="3" id="KW-1185">Reference proteome</keyword>
<evidence type="ECO:0000313" key="3">
    <source>
        <dbReference type="Proteomes" id="UP001370490"/>
    </source>
</evidence>
<accession>A0AAN8VXP0</accession>
<feature type="transmembrane region" description="Helical" evidence="1">
    <location>
        <begin position="35"/>
        <end position="54"/>
    </location>
</feature>
<sequence length="116" mass="13854">MEISERTGHLLLKLRKRKEDIFGRRIGLKESRMDLLKIETSQLCCFFFIFHGFYSTKPFRSLLLILKRTLAQSGVFLHLRHLSLLVIVFLVQLKLFRYLKAQRQLQGQRNYNRALT</sequence>
<evidence type="ECO:0000313" key="2">
    <source>
        <dbReference type="EMBL" id="KAK6939619.1"/>
    </source>
</evidence>
<dbReference type="PANTHER" id="PTHR33287">
    <property type="entry name" value="OS03G0453550 PROTEIN"/>
    <property type="match status" value="1"/>
</dbReference>
<gene>
    <name evidence="2" type="ORF">RJ641_029150</name>
</gene>
<evidence type="ECO:0000256" key="1">
    <source>
        <dbReference type="SAM" id="Phobius"/>
    </source>
</evidence>
<dbReference type="EMBL" id="JBAMMX010000005">
    <property type="protein sequence ID" value="KAK6939619.1"/>
    <property type="molecule type" value="Genomic_DNA"/>
</dbReference>
<comment type="caution">
    <text evidence="2">The sequence shown here is derived from an EMBL/GenBank/DDBJ whole genome shotgun (WGS) entry which is preliminary data.</text>
</comment>
<dbReference type="PANTHER" id="PTHR33287:SF3">
    <property type="entry name" value="OS03G0453550 PROTEIN"/>
    <property type="match status" value="1"/>
</dbReference>
<organism evidence="2 3">
    <name type="scientific">Dillenia turbinata</name>
    <dbReference type="NCBI Taxonomy" id="194707"/>
    <lineage>
        <taxon>Eukaryota</taxon>
        <taxon>Viridiplantae</taxon>
        <taxon>Streptophyta</taxon>
        <taxon>Embryophyta</taxon>
        <taxon>Tracheophyta</taxon>
        <taxon>Spermatophyta</taxon>
        <taxon>Magnoliopsida</taxon>
        <taxon>eudicotyledons</taxon>
        <taxon>Gunneridae</taxon>
        <taxon>Pentapetalae</taxon>
        <taxon>Dilleniales</taxon>
        <taxon>Dilleniaceae</taxon>
        <taxon>Dillenia</taxon>
    </lineage>
</organism>
<name>A0AAN8VXP0_9MAGN</name>
<proteinExistence type="predicted"/>
<evidence type="ECO:0008006" key="4">
    <source>
        <dbReference type="Google" id="ProtNLM"/>
    </source>
</evidence>
<keyword evidence="1" id="KW-0472">Membrane</keyword>